<feature type="region of interest" description="Disordered" evidence="1">
    <location>
        <begin position="93"/>
        <end position="123"/>
    </location>
</feature>
<keyword evidence="4" id="KW-1185">Reference proteome</keyword>
<protein>
    <submittedName>
        <fullName evidence="3">Uncharacterized protein</fullName>
    </submittedName>
</protein>
<evidence type="ECO:0000256" key="1">
    <source>
        <dbReference type="SAM" id="MobiDB-lite"/>
    </source>
</evidence>
<evidence type="ECO:0000256" key="2">
    <source>
        <dbReference type="SAM" id="Phobius"/>
    </source>
</evidence>
<organism evidence="3 4">
    <name type="scientific">Planotetraspora silvatica</name>
    <dbReference type="NCBI Taxonomy" id="234614"/>
    <lineage>
        <taxon>Bacteria</taxon>
        <taxon>Bacillati</taxon>
        <taxon>Actinomycetota</taxon>
        <taxon>Actinomycetes</taxon>
        <taxon>Streptosporangiales</taxon>
        <taxon>Streptosporangiaceae</taxon>
        <taxon>Planotetraspora</taxon>
    </lineage>
</organism>
<sequence>MSSGKPEPEKVSEQSDEKPRPVPKTRPPKRFQLSWEAVGGITAIAGVVAAVVFGVLQMVAPADETEPTRGTPSVSAVPADERLELVDLSPSREPVDVPVSQYESDGRTTAPSAGSTVPGGDSRERRALVVTLRNSTEDTALLTGVKLVVHSTFVPSTCEGGGGEGVKATLNYDFRFPEKLQGSWAHTEPQVFAVQPHDADALSITMGPEEEAGLTLMWRFSVYGVSKGGKEAYWGDGVWTDYYELSDADYASYVLGDSPKPVDDEVRACAAQVLSGLRNFTAGSSLVVHPGVTAMIDYYRRLAES</sequence>
<proteinExistence type="predicted"/>
<evidence type="ECO:0000313" key="3">
    <source>
        <dbReference type="EMBL" id="GII44962.1"/>
    </source>
</evidence>
<accession>A0A8J3XK69</accession>
<comment type="caution">
    <text evidence="3">The sequence shown here is derived from an EMBL/GenBank/DDBJ whole genome shotgun (WGS) entry which is preliminary data.</text>
</comment>
<name>A0A8J3XK69_9ACTN</name>
<feature type="compositionally biased region" description="Basic and acidic residues" evidence="1">
    <location>
        <begin position="1"/>
        <end position="20"/>
    </location>
</feature>
<feature type="region of interest" description="Disordered" evidence="1">
    <location>
        <begin position="1"/>
        <end position="30"/>
    </location>
</feature>
<evidence type="ECO:0000313" key="4">
    <source>
        <dbReference type="Proteomes" id="UP000644610"/>
    </source>
</evidence>
<dbReference type="Proteomes" id="UP000644610">
    <property type="component" value="Unassembled WGS sequence"/>
</dbReference>
<dbReference type="AlphaFoldDB" id="A0A8J3XK69"/>
<dbReference type="RefSeq" id="WP_203972598.1">
    <property type="nucleotide sequence ID" value="NZ_BOOQ01000007.1"/>
</dbReference>
<gene>
    <name evidence="3" type="ORF">Psi02_13860</name>
</gene>
<dbReference type="EMBL" id="BOOQ01000007">
    <property type="protein sequence ID" value="GII44962.1"/>
    <property type="molecule type" value="Genomic_DNA"/>
</dbReference>
<reference evidence="3" key="1">
    <citation type="submission" date="2021-01" db="EMBL/GenBank/DDBJ databases">
        <title>Whole genome shotgun sequence of Planotetraspora silvatica NBRC 100141.</title>
        <authorList>
            <person name="Komaki H."/>
            <person name="Tamura T."/>
        </authorList>
    </citation>
    <scope>NUCLEOTIDE SEQUENCE</scope>
    <source>
        <strain evidence="3">NBRC 100141</strain>
    </source>
</reference>
<feature type="compositionally biased region" description="Polar residues" evidence="1">
    <location>
        <begin position="101"/>
        <end position="115"/>
    </location>
</feature>
<keyword evidence="2" id="KW-0812">Transmembrane</keyword>
<keyword evidence="2" id="KW-1133">Transmembrane helix</keyword>
<feature type="transmembrane region" description="Helical" evidence="2">
    <location>
        <begin position="33"/>
        <end position="56"/>
    </location>
</feature>
<keyword evidence="2" id="KW-0472">Membrane</keyword>